<keyword evidence="4" id="KW-1015">Disulfide bond</keyword>
<keyword evidence="5" id="KW-0812">Transmembrane</keyword>
<feature type="transmembrane region" description="Helical" evidence="5">
    <location>
        <begin position="25"/>
        <end position="48"/>
    </location>
</feature>
<dbReference type="Pfam" id="PF00089">
    <property type="entry name" value="Trypsin"/>
    <property type="match status" value="1"/>
</dbReference>
<dbReference type="PROSITE" id="PS50240">
    <property type="entry name" value="TRYPSIN_DOM"/>
    <property type="match status" value="1"/>
</dbReference>
<feature type="domain" description="Peptidase S1" evidence="6">
    <location>
        <begin position="183"/>
        <end position="406"/>
    </location>
</feature>
<evidence type="ECO:0000256" key="4">
    <source>
        <dbReference type="ARBA" id="ARBA00023157"/>
    </source>
</evidence>
<evidence type="ECO:0000313" key="8">
    <source>
        <dbReference type="Proteomes" id="UP000037510"/>
    </source>
</evidence>
<keyword evidence="3" id="KW-0720">Serine protease</keyword>
<dbReference type="SMART" id="SM00020">
    <property type="entry name" value="Tryp_SPc"/>
    <property type="match status" value="1"/>
</dbReference>
<dbReference type="GO" id="GO:0006508">
    <property type="term" value="P:proteolysis"/>
    <property type="evidence" value="ECO:0007669"/>
    <property type="project" value="UniProtKB-KW"/>
</dbReference>
<dbReference type="EMBL" id="JTDY01001529">
    <property type="protein sequence ID" value="KOB73637.1"/>
    <property type="molecule type" value="Genomic_DNA"/>
</dbReference>
<dbReference type="STRING" id="104452.A0A0L7LDS8"/>
<organism evidence="7 8">
    <name type="scientific">Operophtera brumata</name>
    <name type="common">Winter moth</name>
    <name type="synonym">Phalaena brumata</name>
    <dbReference type="NCBI Taxonomy" id="104452"/>
    <lineage>
        <taxon>Eukaryota</taxon>
        <taxon>Metazoa</taxon>
        <taxon>Ecdysozoa</taxon>
        <taxon>Arthropoda</taxon>
        <taxon>Hexapoda</taxon>
        <taxon>Insecta</taxon>
        <taxon>Pterygota</taxon>
        <taxon>Neoptera</taxon>
        <taxon>Endopterygota</taxon>
        <taxon>Lepidoptera</taxon>
        <taxon>Glossata</taxon>
        <taxon>Ditrysia</taxon>
        <taxon>Geometroidea</taxon>
        <taxon>Geometridae</taxon>
        <taxon>Larentiinae</taxon>
        <taxon>Operophtera</taxon>
    </lineage>
</organism>
<dbReference type="InterPro" id="IPR043504">
    <property type="entry name" value="Peptidase_S1_PA_chymotrypsin"/>
</dbReference>
<dbReference type="AlphaFoldDB" id="A0A0L7LDS8"/>
<keyword evidence="5" id="KW-1133">Transmembrane helix</keyword>
<keyword evidence="5" id="KW-0472">Membrane</keyword>
<evidence type="ECO:0000259" key="6">
    <source>
        <dbReference type="PROSITE" id="PS50240"/>
    </source>
</evidence>
<dbReference type="PANTHER" id="PTHR24276:SF98">
    <property type="entry name" value="FI18310P1-RELATED"/>
    <property type="match status" value="1"/>
</dbReference>
<name>A0A0L7LDS8_OPEBR</name>
<dbReference type="Gene3D" id="2.40.10.10">
    <property type="entry name" value="Trypsin-like serine proteases"/>
    <property type="match status" value="1"/>
</dbReference>
<reference evidence="7 8" key="1">
    <citation type="journal article" date="2015" name="Genome Biol. Evol.">
        <title>The genome of winter moth (Operophtera brumata) provides a genomic perspective on sexual dimorphism and phenology.</title>
        <authorList>
            <person name="Derks M.F."/>
            <person name="Smit S."/>
            <person name="Salis L."/>
            <person name="Schijlen E."/>
            <person name="Bossers A."/>
            <person name="Mateman C."/>
            <person name="Pijl A.S."/>
            <person name="de Ridder D."/>
            <person name="Groenen M.A."/>
            <person name="Visser M.E."/>
            <person name="Megens H.J."/>
        </authorList>
    </citation>
    <scope>NUCLEOTIDE SEQUENCE [LARGE SCALE GENOMIC DNA]</scope>
    <source>
        <strain evidence="7">WM2013NL</strain>
        <tissue evidence="7">Head and thorax</tissue>
    </source>
</reference>
<evidence type="ECO:0000256" key="1">
    <source>
        <dbReference type="ARBA" id="ARBA00022670"/>
    </source>
</evidence>
<dbReference type="SUPFAM" id="SSF50494">
    <property type="entry name" value="Trypsin-like serine proteases"/>
    <property type="match status" value="1"/>
</dbReference>
<accession>A0A0L7LDS8</accession>
<dbReference type="InterPro" id="IPR050430">
    <property type="entry name" value="Peptidase_S1"/>
</dbReference>
<comment type="caution">
    <text evidence="7">The sequence shown here is derived from an EMBL/GenBank/DDBJ whole genome shotgun (WGS) entry which is preliminary data.</text>
</comment>
<dbReference type="Proteomes" id="UP000037510">
    <property type="component" value="Unassembled WGS sequence"/>
</dbReference>
<dbReference type="InterPro" id="IPR009003">
    <property type="entry name" value="Peptidase_S1_PA"/>
</dbReference>
<evidence type="ECO:0000256" key="5">
    <source>
        <dbReference type="SAM" id="Phobius"/>
    </source>
</evidence>
<gene>
    <name evidence="7" type="ORF">OBRU01_10501</name>
</gene>
<evidence type="ECO:0000313" key="7">
    <source>
        <dbReference type="EMBL" id="KOB73637.1"/>
    </source>
</evidence>
<evidence type="ECO:0000256" key="2">
    <source>
        <dbReference type="ARBA" id="ARBA00022801"/>
    </source>
</evidence>
<sequence>MCCDVCCKGFKGWCRAFTRTERALTVLEAVLLVIFVVLIIFLILHLLACSSQDRYETITEIPEEYVTDEPEEGQPHTEKHDTTLIQTTTRTTTTIDPGVECSWTPSAKTPAGTHYHEQGATQAYTQHTPPTTHKIYTKLQKEVNYVQTKPDVDDFIQSDQSNEEDAETLQNKYVFALVKLRPPQDVVFGCILTMISDYWLLTSASCIEAIEEVDSLDSFFIMEGYGSSSNGKIQSVLDVQIHPYYQGMNKSYDLAALKSESNLVSGRAVQLPTLLDYSMTTVGERFSLLGFGAYRSIDKSPKGRSLRHVRVYRLPASQCPGSEAWSLRHLQPGRAVPATPCGAGTLCAGVLYARGLPCNYCGGTPLLRGALLLGVMSDNRQCGVACEPQLYVSVAAVRDWIDSVVLNGQ</sequence>
<protein>
    <submittedName>
        <fullName evidence="7">Trypsin theta</fullName>
    </submittedName>
</protein>
<keyword evidence="8" id="KW-1185">Reference proteome</keyword>
<dbReference type="InterPro" id="IPR001254">
    <property type="entry name" value="Trypsin_dom"/>
</dbReference>
<dbReference type="PANTHER" id="PTHR24276">
    <property type="entry name" value="POLYSERASE-RELATED"/>
    <property type="match status" value="1"/>
</dbReference>
<evidence type="ECO:0000256" key="3">
    <source>
        <dbReference type="ARBA" id="ARBA00022825"/>
    </source>
</evidence>
<keyword evidence="2" id="KW-0378">Hydrolase</keyword>
<keyword evidence="1" id="KW-0645">Protease</keyword>
<proteinExistence type="predicted"/>
<dbReference type="GO" id="GO:0004252">
    <property type="term" value="F:serine-type endopeptidase activity"/>
    <property type="evidence" value="ECO:0007669"/>
    <property type="project" value="InterPro"/>
</dbReference>